<protein>
    <submittedName>
        <fullName evidence="1">Lrp/AsnC family transcriptional regulator</fullName>
    </submittedName>
</protein>
<sequence>MIKLDDVDRRLLRRLQTDNRETNLDLAAAVGISPPACLRRVRRLREAGIVRADVALLDPSVAGTHLTILVEVMLERERLDVVEGFKRAVAAEEAVTQCWLVTGDPDFVLVVRVPDMDAYERLTQRLFYANPNIAKYRTLVSISEVKFETKLPI</sequence>
<dbReference type="Proteomes" id="UP000616151">
    <property type="component" value="Unassembled WGS sequence"/>
</dbReference>
<name>A0ACC5R2C4_9HYPH</name>
<proteinExistence type="predicted"/>
<gene>
    <name evidence="1" type="ORF">JHL16_10630</name>
</gene>
<accession>A0ACC5R2C4</accession>
<evidence type="ECO:0000313" key="2">
    <source>
        <dbReference type="Proteomes" id="UP000616151"/>
    </source>
</evidence>
<dbReference type="EMBL" id="JAENHL010000006">
    <property type="protein sequence ID" value="MBK1866809.1"/>
    <property type="molecule type" value="Genomic_DNA"/>
</dbReference>
<evidence type="ECO:0000313" key="1">
    <source>
        <dbReference type="EMBL" id="MBK1866809.1"/>
    </source>
</evidence>
<organism evidence="1 2">
    <name type="scientific">Taklimakanibacter albus</name>
    <dbReference type="NCBI Taxonomy" id="2800327"/>
    <lineage>
        <taxon>Bacteria</taxon>
        <taxon>Pseudomonadati</taxon>
        <taxon>Pseudomonadota</taxon>
        <taxon>Alphaproteobacteria</taxon>
        <taxon>Hyphomicrobiales</taxon>
        <taxon>Aestuariivirgaceae</taxon>
        <taxon>Taklimakanibacter</taxon>
    </lineage>
</organism>
<reference evidence="1" key="1">
    <citation type="submission" date="2021-01" db="EMBL/GenBank/DDBJ databases">
        <authorList>
            <person name="Sun Q."/>
        </authorList>
    </citation>
    <scope>NUCLEOTIDE SEQUENCE</scope>
    <source>
        <strain evidence="1">YIM B02566</strain>
    </source>
</reference>
<comment type="caution">
    <text evidence="1">The sequence shown here is derived from an EMBL/GenBank/DDBJ whole genome shotgun (WGS) entry which is preliminary data.</text>
</comment>
<keyword evidence="2" id="KW-1185">Reference proteome</keyword>